<keyword evidence="3" id="KW-1185">Reference proteome</keyword>
<gene>
    <name evidence="2" type="ORF">BU26DRAFT_517350</name>
</gene>
<accession>A0A6A6IK10</accession>
<dbReference type="EMBL" id="ML987193">
    <property type="protein sequence ID" value="KAF2250517.1"/>
    <property type="molecule type" value="Genomic_DNA"/>
</dbReference>
<evidence type="ECO:0000313" key="3">
    <source>
        <dbReference type="Proteomes" id="UP000800094"/>
    </source>
</evidence>
<dbReference type="AlphaFoldDB" id="A0A6A6IK10"/>
<proteinExistence type="predicted"/>
<evidence type="ECO:0000256" key="1">
    <source>
        <dbReference type="SAM" id="SignalP"/>
    </source>
</evidence>
<dbReference type="RefSeq" id="XP_033685521.1">
    <property type="nucleotide sequence ID" value="XM_033828557.1"/>
</dbReference>
<reference evidence="2" key="1">
    <citation type="journal article" date="2020" name="Stud. Mycol.">
        <title>101 Dothideomycetes genomes: a test case for predicting lifestyles and emergence of pathogens.</title>
        <authorList>
            <person name="Haridas S."/>
            <person name="Albert R."/>
            <person name="Binder M."/>
            <person name="Bloem J."/>
            <person name="Labutti K."/>
            <person name="Salamov A."/>
            <person name="Andreopoulos B."/>
            <person name="Baker S."/>
            <person name="Barry K."/>
            <person name="Bills G."/>
            <person name="Bluhm B."/>
            <person name="Cannon C."/>
            <person name="Castanera R."/>
            <person name="Culley D."/>
            <person name="Daum C."/>
            <person name="Ezra D."/>
            <person name="Gonzalez J."/>
            <person name="Henrissat B."/>
            <person name="Kuo A."/>
            <person name="Liang C."/>
            <person name="Lipzen A."/>
            <person name="Lutzoni F."/>
            <person name="Magnuson J."/>
            <person name="Mondo S."/>
            <person name="Nolan M."/>
            <person name="Ohm R."/>
            <person name="Pangilinan J."/>
            <person name="Park H.-J."/>
            <person name="Ramirez L."/>
            <person name="Alfaro M."/>
            <person name="Sun H."/>
            <person name="Tritt A."/>
            <person name="Yoshinaga Y."/>
            <person name="Zwiers L.-H."/>
            <person name="Turgeon B."/>
            <person name="Goodwin S."/>
            <person name="Spatafora J."/>
            <person name="Crous P."/>
            <person name="Grigoriev I."/>
        </authorList>
    </citation>
    <scope>NUCLEOTIDE SEQUENCE</scope>
    <source>
        <strain evidence="2">CBS 122368</strain>
    </source>
</reference>
<organism evidence="2 3">
    <name type="scientific">Trematosphaeria pertusa</name>
    <dbReference type="NCBI Taxonomy" id="390896"/>
    <lineage>
        <taxon>Eukaryota</taxon>
        <taxon>Fungi</taxon>
        <taxon>Dikarya</taxon>
        <taxon>Ascomycota</taxon>
        <taxon>Pezizomycotina</taxon>
        <taxon>Dothideomycetes</taxon>
        <taxon>Pleosporomycetidae</taxon>
        <taxon>Pleosporales</taxon>
        <taxon>Massarineae</taxon>
        <taxon>Trematosphaeriaceae</taxon>
        <taxon>Trematosphaeria</taxon>
    </lineage>
</organism>
<evidence type="ECO:0000313" key="2">
    <source>
        <dbReference type="EMBL" id="KAF2250517.1"/>
    </source>
</evidence>
<dbReference type="OrthoDB" id="3795216at2759"/>
<dbReference type="GeneID" id="54581887"/>
<feature type="signal peptide" evidence="1">
    <location>
        <begin position="1"/>
        <end position="16"/>
    </location>
</feature>
<dbReference type="Proteomes" id="UP000800094">
    <property type="component" value="Unassembled WGS sequence"/>
</dbReference>
<keyword evidence="1" id="KW-0732">Signal</keyword>
<name>A0A6A6IK10_9PLEO</name>
<protein>
    <submittedName>
        <fullName evidence="2">Uncharacterized protein</fullName>
    </submittedName>
</protein>
<sequence>MRFTQVLFCLVGAAVAAPHSGMIDTAELRDVGTIHTEANYQGVSQFILENRKDLQCYPINVGMNDKAQGMHIGAVQICQNVHCRFYTGDKCDGSEGDDWCAEASGPGDIPDLKTPAGNLFKSYACTEGGVGSFARPANIILETVPHDASAGM</sequence>
<feature type="chain" id="PRO_5025489747" evidence="1">
    <location>
        <begin position="17"/>
        <end position="152"/>
    </location>
</feature>